<dbReference type="Proteomes" id="UP000001072">
    <property type="component" value="Unassembled WGS sequence"/>
</dbReference>
<feature type="region of interest" description="Disordered" evidence="1">
    <location>
        <begin position="143"/>
        <end position="239"/>
    </location>
</feature>
<feature type="compositionally biased region" description="Basic and acidic residues" evidence="1">
    <location>
        <begin position="143"/>
        <end position="159"/>
    </location>
</feature>
<keyword evidence="3" id="KW-1185">Reference proteome</keyword>
<gene>
    <name evidence="2" type="ORF">MELLADRAFT_58973</name>
</gene>
<protein>
    <submittedName>
        <fullName evidence="2">Uncharacterized protein</fullName>
    </submittedName>
</protein>
<dbReference type="RefSeq" id="XP_007404276.1">
    <property type="nucleotide sequence ID" value="XM_007404214.1"/>
</dbReference>
<dbReference type="EMBL" id="GL883091">
    <property type="protein sequence ID" value="EGG11901.1"/>
    <property type="molecule type" value="Genomic_DNA"/>
</dbReference>
<name>F4R6L7_MELLP</name>
<organism evidence="3">
    <name type="scientific">Melampsora larici-populina (strain 98AG31 / pathotype 3-4-7)</name>
    <name type="common">Poplar leaf rust fungus</name>
    <dbReference type="NCBI Taxonomy" id="747676"/>
    <lineage>
        <taxon>Eukaryota</taxon>
        <taxon>Fungi</taxon>
        <taxon>Dikarya</taxon>
        <taxon>Basidiomycota</taxon>
        <taxon>Pucciniomycotina</taxon>
        <taxon>Pucciniomycetes</taxon>
        <taxon>Pucciniales</taxon>
        <taxon>Melampsoraceae</taxon>
        <taxon>Melampsora</taxon>
    </lineage>
</organism>
<evidence type="ECO:0000313" key="2">
    <source>
        <dbReference type="EMBL" id="EGG11901.1"/>
    </source>
</evidence>
<evidence type="ECO:0000256" key="1">
    <source>
        <dbReference type="SAM" id="MobiDB-lite"/>
    </source>
</evidence>
<feature type="compositionally biased region" description="Basic and acidic residues" evidence="1">
    <location>
        <begin position="1"/>
        <end position="21"/>
    </location>
</feature>
<reference evidence="3" key="1">
    <citation type="journal article" date="2011" name="Proc. Natl. Acad. Sci. U.S.A.">
        <title>Obligate biotrophy features unraveled by the genomic analysis of rust fungi.</title>
        <authorList>
            <person name="Duplessis S."/>
            <person name="Cuomo C.A."/>
            <person name="Lin Y.-C."/>
            <person name="Aerts A."/>
            <person name="Tisserant E."/>
            <person name="Veneault-Fourrey C."/>
            <person name="Joly D.L."/>
            <person name="Hacquard S."/>
            <person name="Amselem J."/>
            <person name="Cantarel B.L."/>
            <person name="Chiu R."/>
            <person name="Coutinho P.M."/>
            <person name="Feau N."/>
            <person name="Field M."/>
            <person name="Frey P."/>
            <person name="Gelhaye E."/>
            <person name="Goldberg J."/>
            <person name="Grabherr M.G."/>
            <person name="Kodira C.D."/>
            <person name="Kohler A."/>
            <person name="Kuees U."/>
            <person name="Lindquist E.A."/>
            <person name="Lucas S.M."/>
            <person name="Mago R."/>
            <person name="Mauceli E."/>
            <person name="Morin E."/>
            <person name="Murat C."/>
            <person name="Pangilinan J.L."/>
            <person name="Park R."/>
            <person name="Pearson M."/>
            <person name="Quesneville H."/>
            <person name="Rouhier N."/>
            <person name="Sakthikumar S."/>
            <person name="Salamov A.A."/>
            <person name="Schmutz J."/>
            <person name="Selles B."/>
            <person name="Shapiro H."/>
            <person name="Tanguay P."/>
            <person name="Tuskan G.A."/>
            <person name="Henrissat B."/>
            <person name="Van de Peer Y."/>
            <person name="Rouze P."/>
            <person name="Ellis J.G."/>
            <person name="Dodds P.N."/>
            <person name="Schein J.E."/>
            <person name="Zhong S."/>
            <person name="Hamelin R.C."/>
            <person name="Grigoriev I.V."/>
            <person name="Szabo L.J."/>
            <person name="Martin F."/>
        </authorList>
    </citation>
    <scope>NUCLEOTIDE SEQUENCE [LARGE SCALE GENOMIC DNA]</scope>
    <source>
        <strain evidence="3">98AG31 / pathotype 3-4-7</strain>
    </source>
</reference>
<feature type="region of interest" description="Disordered" evidence="1">
    <location>
        <begin position="1"/>
        <end position="29"/>
    </location>
</feature>
<feature type="compositionally biased region" description="Polar residues" evidence="1">
    <location>
        <begin position="194"/>
        <end position="239"/>
    </location>
</feature>
<dbReference type="GeneID" id="18929264"/>
<accession>F4R6L7</accession>
<dbReference type="VEuPathDB" id="FungiDB:MELLADRAFT_58973"/>
<proteinExistence type="predicted"/>
<dbReference type="KEGG" id="mlr:MELLADRAFT_58973"/>
<sequence>MTFIKKNESKNEVAQKVREAQPDLFPDPFSKEPLSLDCQSIALRNPHPPEPSASANEIKVKDTEGVIKMKRSSSPGNQLPNKKRVVLGKSCLSKSALCSQLPGALDQGAIRVDGKVKRKASLSYTDQVIKIKAPKHLDLTRYTKGKDDHQFREASKEANLRPFDSTCSERGTTSGIVKVEVEDRKPFHNRQKSDTAPQSKPNPTTAPSINPSESAPHITQQASQQERLVSLTPEDTTQP</sequence>
<dbReference type="HOGENOM" id="CLU_1161379_0_0_1"/>
<dbReference type="InParanoid" id="F4R6L7"/>
<feature type="compositionally biased region" description="Polar residues" evidence="1">
    <location>
        <begin position="165"/>
        <end position="175"/>
    </location>
</feature>
<dbReference type="AlphaFoldDB" id="F4R6L7"/>
<evidence type="ECO:0000313" key="3">
    <source>
        <dbReference type="Proteomes" id="UP000001072"/>
    </source>
</evidence>